<comment type="caution">
    <text evidence="4">The sequence shown here is derived from an EMBL/GenBank/DDBJ whole genome shotgun (WGS) entry which is preliminary data.</text>
</comment>
<dbReference type="Proteomes" id="UP001516620">
    <property type="component" value="Unassembled WGS sequence"/>
</dbReference>
<dbReference type="EMBL" id="JADCNN020000002">
    <property type="protein sequence ID" value="MBM6994778.1"/>
    <property type="molecule type" value="Genomic_DNA"/>
</dbReference>
<dbReference type="PANTHER" id="PTHR22550:SF5">
    <property type="entry name" value="LEUCINE ZIPPER PROTEIN 4"/>
    <property type="match status" value="1"/>
</dbReference>
<evidence type="ECO:0000256" key="3">
    <source>
        <dbReference type="SAM" id="Phobius"/>
    </source>
</evidence>
<feature type="transmembrane region" description="Helical" evidence="3">
    <location>
        <begin position="413"/>
        <end position="438"/>
    </location>
</feature>
<dbReference type="RefSeq" id="WP_193416848.1">
    <property type="nucleotide sequence ID" value="NZ_JADCNN020000002.1"/>
</dbReference>
<name>A0ABS2H5M2_9BACL</name>
<comment type="similarity">
    <text evidence="1">Belongs to the GerABKA family.</text>
</comment>
<evidence type="ECO:0000313" key="5">
    <source>
        <dbReference type="Proteomes" id="UP001516620"/>
    </source>
</evidence>
<evidence type="ECO:0000256" key="1">
    <source>
        <dbReference type="ARBA" id="ARBA00005278"/>
    </source>
</evidence>
<evidence type="ECO:0000313" key="4">
    <source>
        <dbReference type="EMBL" id="MBM6994778.1"/>
    </source>
</evidence>
<dbReference type="PIRSF" id="PIRSF005690">
    <property type="entry name" value="GerBA"/>
    <property type="match status" value="1"/>
</dbReference>
<dbReference type="Pfam" id="PF03323">
    <property type="entry name" value="GerA"/>
    <property type="match status" value="1"/>
</dbReference>
<keyword evidence="5" id="KW-1185">Reference proteome</keyword>
<keyword evidence="3" id="KW-0812">Transmembrane</keyword>
<gene>
    <name evidence="4" type="ORF">IM700_003760</name>
</gene>
<reference evidence="4 5" key="1">
    <citation type="submission" date="2021-01" db="EMBL/GenBank/DDBJ databases">
        <title>Paenibacillus sp.nov. isolated from the rhizosphere soil of tomato plant.</title>
        <authorList>
            <person name="Thin K.K."/>
            <person name="Zhang X."/>
            <person name="He S."/>
        </authorList>
    </citation>
    <scope>NUCLEOTIDE SEQUENCE [LARGE SCALE GENOMIC DNA]</scope>
    <source>
        <strain evidence="4 5">DXFW5</strain>
    </source>
</reference>
<proteinExistence type="inferred from homology"/>
<accession>A0ABS2H5M2</accession>
<sequence>MFVDLSGEKGRQHAGRLTLTLAQKSSDFHEFSPFEDDEGLIRIAYFRSLVSAEKVTHFLLPAIQKHRDQLVRPDDIRGLLPFAEVNQTEQEPEAVAKIMEGCVLLRMSSAEGTYILANLDNGQLGQRQNNDTENEFSVVGPKAGFVENLDTNLHLLRQKLPTPGLIIETLTVGSRSKTKIAVVYLEDVTNPEYVHAVKQRLTDFDFEVLYDTSQLEEILADNSNTLFPLFLSSERIDRIAYAITSGQVAVFSNGSPYAMAAPANFLGFFVSPEDYYLPWVLGSFFRFIRLLSVMFSIFATPIYVAVMTFHYEVIPESMLGPLIESRIHVPFPPVVEVIFLEITIDLLREAGARLPSKIGQTLGIVGGIVIGEASVQAALTSNILLIIVALSALASFTTPIFKMANTIRLLRFPFVLLAAFLGGLGITTGFLVLMGHLIRLKSLGMPYFVPLYPFRKGNLDDSVIRASYQYMAHRSLFLRPLSAFRYRPRSRKENNDAE</sequence>
<organism evidence="4 5">
    <name type="scientific">Paenibacillus rhizolycopersici</name>
    <dbReference type="NCBI Taxonomy" id="2780073"/>
    <lineage>
        <taxon>Bacteria</taxon>
        <taxon>Bacillati</taxon>
        <taxon>Bacillota</taxon>
        <taxon>Bacilli</taxon>
        <taxon>Bacillales</taxon>
        <taxon>Paenibacillaceae</taxon>
        <taxon>Paenibacillus</taxon>
    </lineage>
</organism>
<protein>
    <submittedName>
        <fullName evidence="4">Spore germination protein</fullName>
    </submittedName>
</protein>
<feature type="transmembrane region" description="Helical" evidence="3">
    <location>
        <begin position="383"/>
        <end position="401"/>
    </location>
</feature>
<keyword evidence="2 3" id="KW-0472">Membrane</keyword>
<dbReference type="InterPro" id="IPR004995">
    <property type="entry name" value="Spore_Ger"/>
</dbReference>
<feature type="transmembrane region" description="Helical" evidence="3">
    <location>
        <begin position="287"/>
        <end position="309"/>
    </location>
</feature>
<dbReference type="InterPro" id="IPR050768">
    <property type="entry name" value="UPF0353/GerABKA_families"/>
</dbReference>
<dbReference type="PANTHER" id="PTHR22550">
    <property type="entry name" value="SPORE GERMINATION PROTEIN"/>
    <property type="match status" value="1"/>
</dbReference>
<evidence type="ECO:0000256" key="2">
    <source>
        <dbReference type="ARBA" id="ARBA00023136"/>
    </source>
</evidence>
<keyword evidence="3" id="KW-1133">Transmembrane helix</keyword>